<comment type="similarity">
    <text evidence="1">Belongs to the RMI1 family.</text>
</comment>
<dbReference type="GO" id="GO:0016604">
    <property type="term" value="C:nuclear body"/>
    <property type="evidence" value="ECO:0007669"/>
    <property type="project" value="TreeGrafter"/>
</dbReference>
<dbReference type="GO" id="GO:0000712">
    <property type="term" value="P:resolution of meiotic recombination intermediates"/>
    <property type="evidence" value="ECO:0007669"/>
    <property type="project" value="TreeGrafter"/>
</dbReference>
<evidence type="ECO:0000313" key="5">
    <source>
        <dbReference type="WBParaSite" id="SSTP_0000982300.1"/>
    </source>
</evidence>
<dbReference type="PANTHER" id="PTHR14790">
    <property type="entry name" value="RECQ-MEDIATED GENOME INSTABILITY PROTEIN 1 RMI1"/>
    <property type="match status" value="1"/>
</dbReference>
<dbReference type="WBParaSite" id="TCONS_00010143.p1">
    <property type="protein sequence ID" value="TCONS_00010143.p1"/>
    <property type="gene ID" value="XLOC_007843"/>
</dbReference>
<evidence type="ECO:0000313" key="4">
    <source>
        <dbReference type="Proteomes" id="UP000035681"/>
    </source>
</evidence>
<dbReference type="STRING" id="6248.A0A0K0EK32"/>
<reference evidence="5" key="1">
    <citation type="submission" date="2015-08" db="UniProtKB">
        <authorList>
            <consortium name="WormBaseParasite"/>
        </authorList>
    </citation>
    <scope>IDENTIFICATION</scope>
</reference>
<protein>
    <recommendedName>
        <fullName evidence="2">RecQ-mediated genome instability protein 1</fullName>
    </recommendedName>
</protein>
<organism evidence="5">
    <name type="scientific">Strongyloides stercoralis</name>
    <name type="common">Threadworm</name>
    <dbReference type="NCBI Taxonomy" id="6248"/>
    <lineage>
        <taxon>Eukaryota</taxon>
        <taxon>Metazoa</taxon>
        <taxon>Ecdysozoa</taxon>
        <taxon>Nematoda</taxon>
        <taxon>Chromadorea</taxon>
        <taxon>Rhabditida</taxon>
        <taxon>Tylenchina</taxon>
        <taxon>Panagrolaimomorpha</taxon>
        <taxon>Strongyloidoidea</taxon>
        <taxon>Strongyloididae</taxon>
        <taxon>Strongyloides</taxon>
    </lineage>
</organism>
<dbReference type="InterPro" id="IPR013894">
    <property type="entry name" value="RMI1_OB"/>
</dbReference>
<accession>A0A0K0EK32</accession>
<name>A0A0K0EK32_STRER</name>
<evidence type="ECO:0000256" key="2">
    <source>
        <dbReference type="ARBA" id="ARBA00018987"/>
    </source>
</evidence>
<keyword evidence="4" id="KW-1185">Reference proteome</keyword>
<dbReference type="WBParaSite" id="SSTP_0000982300.1">
    <property type="protein sequence ID" value="SSTP_0000982300.1"/>
    <property type="gene ID" value="SSTP_0000982300"/>
</dbReference>
<sequence>MDEVLSIKNYFKSVNIPLTDDFLMAAKKFYTESKGGARLIPLKDFVFYQWLHCDIGDTTTHNSLPLITSTNGNVLINQVFQINWVVRIDIPLYSIYSELSETKADLAWFNNEEEGSHNFHNYSKCNLDEFEKSRMLLMELSDGVNIIQAIEKEPITNLKTISAPGTKIAIHGNVSYYNRILYINNGVATILGGDVEEQYNRNNAMSVIERKLHLPQSLKTKIKQVQERKKKRLSLPDSTEASKELMRQWLNKSKGLDSNTSKDSEILFDQTENSKDDVTSSILSVDTSISYGSDIVSIGDVTSSIDKKKSRLDDLFQPSIDKVKKNKSITPKKGFFGSPKLRQITKFCTPIKKKFVSFLKKTEKEKSLLSREGDTSMTSNSYLKSMNSFENVDGIVEDKDSNNLHLLEKRTSNCFDKKSNDPGIPSSCKNKEKLKTDSSLRKLFQESTCNGQTFGDLSNKENISITEFSEDRERFNRKAFLNKNEIGKRKEFISNLHHDLDGQVTGDKTLPSSDLSEVYSKNQFTPPSSIIPPLDKVLSKVDKNTSLNTSHISKPQLHQPQDRYFGLKKDKFYSLLSSKADSRSIVPELVYRHQAIDDKTSNNTPNRYSCGELNNTFEGKSNHFSGIDVMNSSNHSSDIDIDRHSNVESNDRSTISLTQTPIYARKRVLLNTSNNSDIYFTPPNKFSKSGKGDQDPIQQPIKSYYTINEAVSLVDMSFGIKKMNILGRVTRIIKGLSIQKNQWTMEVELKDDNGSTLPCSIHDTFLTYCFGEPTTEGVKISNNMYINDEIERKVKFFLKKLQKKNLVFSIDMFDTQSIMPLIRKISSVEQFEYETSQFQSQHTFGCY</sequence>
<dbReference type="GO" id="GO:0000724">
    <property type="term" value="P:double-strand break repair via homologous recombination"/>
    <property type="evidence" value="ECO:0007669"/>
    <property type="project" value="TreeGrafter"/>
</dbReference>
<dbReference type="Proteomes" id="UP000035681">
    <property type="component" value="Unplaced"/>
</dbReference>
<dbReference type="InterPro" id="IPR042470">
    <property type="entry name" value="RMI1_N_C_sf"/>
</dbReference>
<evidence type="ECO:0000256" key="1">
    <source>
        <dbReference type="ARBA" id="ARBA00006395"/>
    </source>
</evidence>
<dbReference type="AlphaFoldDB" id="A0A0K0EK32"/>
<dbReference type="GO" id="GO:0031422">
    <property type="term" value="C:RecQ family helicase-topoisomerase III complex"/>
    <property type="evidence" value="ECO:0007669"/>
    <property type="project" value="TreeGrafter"/>
</dbReference>
<dbReference type="PANTHER" id="PTHR14790:SF15">
    <property type="entry name" value="RECQ-MEDIATED GENOME INSTABILITY PROTEIN 1"/>
    <property type="match status" value="1"/>
</dbReference>
<evidence type="ECO:0000259" key="3">
    <source>
        <dbReference type="Pfam" id="PF08585"/>
    </source>
</evidence>
<proteinExistence type="inferred from homology"/>
<dbReference type="Pfam" id="PF08585">
    <property type="entry name" value="RMI1_N_C"/>
    <property type="match status" value="1"/>
</dbReference>
<feature type="domain" description="RecQ mediated genome instability protein 1 OB-fold" evidence="3">
    <location>
        <begin position="78"/>
        <end position="201"/>
    </location>
</feature>
<dbReference type="Gene3D" id="2.40.50.770">
    <property type="entry name" value="RecQ-mediated genome instability protein Rmi1, C-terminal domain"/>
    <property type="match status" value="1"/>
</dbReference>